<name>A0ABM1DQF9_PRICU</name>
<dbReference type="InterPro" id="IPR036322">
    <property type="entry name" value="WD40_repeat_dom_sf"/>
</dbReference>
<dbReference type="Gene3D" id="3.30.450.200">
    <property type="match status" value="1"/>
</dbReference>
<dbReference type="Pfam" id="PF03456">
    <property type="entry name" value="uDENN"/>
    <property type="match status" value="1"/>
</dbReference>
<dbReference type="PROSITE" id="PS50211">
    <property type="entry name" value="DENN"/>
    <property type="match status" value="1"/>
</dbReference>
<reference evidence="4" key="1">
    <citation type="submission" date="2025-08" db="UniProtKB">
        <authorList>
            <consortium name="RefSeq"/>
        </authorList>
    </citation>
    <scope>IDENTIFICATION</scope>
</reference>
<dbReference type="PANTHER" id="PTHR12296:SF21">
    <property type="entry name" value="DENN DOMAIN-CONTAINING PROTEIN 3"/>
    <property type="match status" value="1"/>
</dbReference>
<dbReference type="PANTHER" id="PTHR12296">
    <property type="entry name" value="DENN DOMAIN-CONTAINING PROTEIN 4"/>
    <property type="match status" value="1"/>
</dbReference>
<dbReference type="PROSITE" id="PS50082">
    <property type="entry name" value="WD_REPEATS_2"/>
    <property type="match status" value="1"/>
</dbReference>
<evidence type="ECO:0000259" key="2">
    <source>
        <dbReference type="PROSITE" id="PS50211"/>
    </source>
</evidence>
<feature type="domain" description="UDENN" evidence="2">
    <location>
        <begin position="71"/>
        <end position="464"/>
    </location>
</feature>
<dbReference type="InterPro" id="IPR037516">
    <property type="entry name" value="Tripartite_DENN"/>
</dbReference>
<keyword evidence="1" id="KW-0853">WD repeat</keyword>
<gene>
    <name evidence="4" type="primary">LOC106805195</name>
</gene>
<dbReference type="Pfam" id="PF25570">
    <property type="entry name" value="TPR_DENND3"/>
    <property type="match status" value="1"/>
</dbReference>
<dbReference type="InterPro" id="IPR001680">
    <property type="entry name" value="WD40_rpt"/>
</dbReference>
<feature type="repeat" description="WD" evidence="1">
    <location>
        <begin position="996"/>
        <end position="1028"/>
    </location>
</feature>
<evidence type="ECO:0000313" key="3">
    <source>
        <dbReference type="Proteomes" id="UP000695022"/>
    </source>
</evidence>
<evidence type="ECO:0000313" key="4">
    <source>
        <dbReference type="RefSeq" id="XP_014662180.1"/>
    </source>
</evidence>
<dbReference type="InterPro" id="IPR051696">
    <property type="entry name" value="DENN_Domain_GEFs"/>
</dbReference>
<dbReference type="InterPro" id="IPR001194">
    <property type="entry name" value="cDENN_dom"/>
</dbReference>
<keyword evidence="3" id="KW-1185">Reference proteome</keyword>
<dbReference type="InterPro" id="IPR005112">
    <property type="entry name" value="dDENN_dom"/>
</dbReference>
<dbReference type="InterPro" id="IPR005113">
    <property type="entry name" value="uDENN_dom"/>
</dbReference>
<dbReference type="InterPro" id="IPR043153">
    <property type="entry name" value="DENN_C"/>
</dbReference>
<dbReference type="Gene3D" id="3.40.50.11500">
    <property type="match status" value="1"/>
</dbReference>
<dbReference type="Proteomes" id="UP000695022">
    <property type="component" value="Unplaced"/>
</dbReference>
<dbReference type="Gene3D" id="2.130.10.10">
    <property type="entry name" value="YVTN repeat-like/Quinoprotein amine dehydrogenase"/>
    <property type="match status" value="2"/>
</dbReference>
<evidence type="ECO:0000256" key="1">
    <source>
        <dbReference type="PROSITE-ProRule" id="PRU00221"/>
    </source>
</evidence>
<accession>A0ABM1DQF9</accession>
<dbReference type="SMART" id="SM00801">
    <property type="entry name" value="dDENN"/>
    <property type="match status" value="1"/>
</dbReference>
<sequence>MAYELHNSLADVVVVVGIDSDTGLKPLTAQPEDTEDIFHCEYASQLLAVISDVCAQYPSCSEPRDYNYPPAELRVKKYKRSTLTRRATIKVVATDDMEPVSVDDYNIPALCLPDGAFIKQHPHEARVHSFVLTHITGDRKYATCITYYRPFIAEKVGTKNSHYRLEPELFSSELTDDIESQIRCFVPTCCVVVSRYPNFEIMKDCLSCLVARLKEFPSKFKSRIQEFALTVTRVPVPPHGLLHVSFQMGDLHLIVRPPASCGRLPVDIPLNHIFHYFSLDNVLRIITCLLMQRNMVFVSSNIALLVPVIEGFQALIHPFVWRFVYVPLVPKAFLDLLEAPGTNLYGCHKSSLSKISKVRVVRLISPHCKNYFSISTTLHSSCFPRMKAEFQQNCNNQILLTFFQLMVNIFYDVPEFLKADKKHFNKEQFLECQSEADRPFYCMVMHTDMFRQFLNNLIDHKIDWSRAFMLPSTTDQQPSSMPARRYTAGASTRKSRTLMKKSSSTYASLNDVAEPLQKTSEFLVPHVMSEKGTLHYYQRCIQQLNNLQHATKSKEVLCSCLYMKGLMEIAAGQLMEGLQTLNELNDMDFKLFPIDVVQKVMLTSSEKQRGELEQMAFFRDNSMWKKLASSETLGRAYRDLTVSIESIPKRPVNLETFAKHVEQLDIAVDHEVITRLFRALTFNKDDVVAPKVFKRFYDTWNSQELECQQVDLPTCLERLDWNECILKVSAPVKTDYGMGRIGLTQKRLFYLEDTTNEYQEIIQLRDIDSIEKFNWLSVFSNPRNPSVRIYSKVKGAKPFRAALKKECDICLAVIKELWSGRLRSVEEQDIHLIQQAARNGLIVDAFLTSHQKTKQPWSEVLAAAAGLCYFTQCSAAAAASQQQQQSMRVDAVCDRFMLAHRINPSATEAERATVEALLYIPGNGEDLVSPKLWVALGSDRVMVYDAATWIPEPTVVNVPSRVYRFLQVGEKHIWAAAKDGTIHVIAMETVAVSRKLLAHGDTISDLGVTVDNTKVYSGSLDGHVFIWNPETFENTDFFLPKRELIGISADDNENLWCGMRDSIVLVKEDGTLLKTLELYDIWGKPSFLECFLIKQNELWAGFSRSGEIIVWNLESWAEQTRLTLESCSGISYMVTAKDKVCVGTLCGKLNMISSRGGQAELENHCVAHHDTIRTICNIGDKYVATGSGSKDGRIAIWRVPLQREGHVVSSSSAEVATRYV</sequence>
<dbReference type="SMART" id="SM00800">
    <property type="entry name" value="uDENN"/>
    <property type="match status" value="1"/>
</dbReference>
<dbReference type="SMART" id="SM00320">
    <property type="entry name" value="WD40"/>
    <property type="match status" value="2"/>
</dbReference>
<dbReference type="InterPro" id="IPR015943">
    <property type="entry name" value="WD40/YVTN_repeat-like_dom_sf"/>
</dbReference>
<dbReference type="SMART" id="SM00799">
    <property type="entry name" value="DENN"/>
    <property type="match status" value="1"/>
</dbReference>
<dbReference type="Pfam" id="PF02141">
    <property type="entry name" value="DENN"/>
    <property type="match status" value="1"/>
</dbReference>
<proteinExistence type="predicted"/>
<protein>
    <submittedName>
        <fullName evidence="4">DENN domain-containing protein 3-like</fullName>
    </submittedName>
</protein>
<organism evidence="3 4">
    <name type="scientific">Priapulus caudatus</name>
    <name type="common">Priapulid worm</name>
    <dbReference type="NCBI Taxonomy" id="37621"/>
    <lineage>
        <taxon>Eukaryota</taxon>
        <taxon>Metazoa</taxon>
        <taxon>Ecdysozoa</taxon>
        <taxon>Scalidophora</taxon>
        <taxon>Priapulida</taxon>
        <taxon>Priapulimorpha</taxon>
        <taxon>Priapulimorphida</taxon>
        <taxon>Priapulidae</taxon>
        <taxon>Priapulus</taxon>
    </lineage>
</organism>
<dbReference type="RefSeq" id="XP_014662180.1">
    <property type="nucleotide sequence ID" value="XM_014806694.1"/>
</dbReference>
<dbReference type="GeneID" id="106805195"/>
<dbReference type="SUPFAM" id="SSF50978">
    <property type="entry name" value="WD40 repeat-like"/>
    <property type="match status" value="1"/>
</dbReference>
<dbReference type="PROSITE" id="PS50294">
    <property type="entry name" value="WD_REPEATS_REGION"/>
    <property type="match status" value="1"/>
</dbReference>
<dbReference type="InterPro" id="IPR057977">
    <property type="entry name" value="TPR_DENND3"/>
</dbReference>